<evidence type="ECO:0000313" key="2">
    <source>
        <dbReference type="Proteomes" id="UP001191004"/>
    </source>
</evidence>
<accession>A0ABY0FK45</accession>
<dbReference type="RefSeq" id="WP_129604461.1">
    <property type="nucleotide sequence ID" value="NZ_PRLL01000005.1"/>
</dbReference>
<reference evidence="1 2" key="2">
    <citation type="journal article" date="2020" name="Cell Rep.">
        <title>Acquisition and Adaptation of Ultra-small Parasitic Reduced Genome Bacteria to Mammalian Hosts.</title>
        <authorList>
            <person name="McLean J.S."/>
            <person name="Bor B."/>
            <person name="Kerns K.A."/>
            <person name="Liu Q."/>
            <person name="To T.T."/>
            <person name="Solden L."/>
            <person name="Hendrickson E.L."/>
            <person name="Wrighton K."/>
            <person name="Shi W."/>
            <person name="He X."/>
        </authorList>
    </citation>
    <scope>NUCLEOTIDE SEQUENCE [LARGE SCALE GENOMIC DNA]</scope>
    <source>
        <strain evidence="1 2">TM7_KMM_G3_1_HOT_351</strain>
    </source>
</reference>
<name>A0ABY0FK45_9BACT</name>
<dbReference type="Proteomes" id="UP001191004">
    <property type="component" value="Unassembled WGS sequence"/>
</dbReference>
<gene>
    <name evidence="1" type="ORF">G3KMM_00256</name>
</gene>
<evidence type="ECO:0000313" key="1">
    <source>
        <dbReference type="EMBL" id="RYC73690.1"/>
    </source>
</evidence>
<dbReference type="Pfam" id="PF16162">
    <property type="entry name" value="KwaB"/>
    <property type="match status" value="1"/>
</dbReference>
<proteinExistence type="predicted"/>
<evidence type="ECO:0008006" key="3">
    <source>
        <dbReference type="Google" id="ProtNLM"/>
    </source>
</evidence>
<sequence length="339" mass="39244">MESEDRPAFTNSEIKKISDFDVFLWANEIDEVKNNVSCELFLFNKNYTPFKIRYSEKLTNSVKQMFMGEAVAFVIKEADKGLECREYEKSDGENKVIYRTDLNKVVRAESLIRLVEKEYKDIDYFTDNEHQFKKVKGILARFTYPGGDGMKTFYIAKVISAASALNAKSSWELNGESFEPFSAEVALKMPDDNQVAIIDENVVIFNQSKFENLFQYDFKAQMLAEAKAREIEEKYQLSFAEGLTLNALLQDKKPLVKKLQDMDIKEQMSQEQLVDYSDEMKLELMTDDDGKIIIMDDKDLTMFVNLLNEDYYVSPVNGKRYEIKSKKLLNEPEGEPPRG</sequence>
<comment type="caution">
    <text evidence="1">The sequence shown here is derived from an EMBL/GenBank/DDBJ whole genome shotgun (WGS) entry which is preliminary data.</text>
</comment>
<keyword evidence="2" id="KW-1185">Reference proteome</keyword>
<protein>
    <recommendedName>
        <fullName evidence="3">DUF4868 domain-containing protein</fullName>
    </recommendedName>
</protein>
<dbReference type="InterPro" id="IPR032359">
    <property type="entry name" value="KwaB-like"/>
</dbReference>
<reference evidence="1 2" key="1">
    <citation type="journal article" date="2018" name="bioRxiv">
        <title>Evidence of independent acquisition and adaption of ultra-small bacteria to human hosts across the highly diverse yet reduced genomes of the phylum Saccharibacteria.</title>
        <authorList>
            <person name="McLean J.S."/>
            <person name="Bor B."/>
            <person name="To T.T."/>
            <person name="Liu Q."/>
            <person name="Kearns K.A."/>
            <person name="Solden L.M."/>
            <person name="Wrighton K.C."/>
            <person name="He X."/>
            <person name="Shi W."/>
        </authorList>
    </citation>
    <scope>NUCLEOTIDE SEQUENCE [LARGE SCALE GENOMIC DNA]</scope>
    <source>
        <strain evidence="1 2">TM7_KMM_G3_1_HOT_351</strain>
    </source>
</reference>
<dbReference type="EMBL" id="PRLL01000005">
    <property type="protein sequence ID" value="RYC73690.1"/>
    <property type="molecule type" value="Genomic_DNA"/>
</dbReference>
<organism evidence="1 2">
    <name type="scientific">Candidatus Nanosyncoccus nanoralicus</name>
    <dbReference type="NCBI Taxonomy" id="2171996"/>
    <lineage>
        <taxon>Bacteria</taxon>
        <taxon>Candidatus Saccharimonadota</taxon>
        <taxon>Candidatus Nanosyncoccalia</taxon>
        <taxon>Candidatus Nanosyncoccales</taxon>
        <taxon>Candidatus Nanosyncoccaceae</taxon>
        <taxon>Candidatus Nanosyncoccus</taxon>
    </lineage>
</organism>